<dbReference type="Pfam" id="PF21983">
    <property type="entry name" value="NikA-like"/>
    <property type="match status" value="1"/>
</dbReference>
<geneLocation type="plasmid" evidence="1">
    <name>p14057A</name>
</geneLocation>
<keyword evidence="1" id="KW-0614">Plasmid</keyword>
<gene>
    <name evidence="1" type="primary">mobC</name>
</gene>
<proteinExistence type="predicted"/>
<protein>
    <submittedName>
        <fullName evidence="1">Mobilization protein MobC</fullName>
    </submittedName>
</protein>
<dbReference type="GeneID" id="77224173"/>
<dbReference type="InterPro" id="IPR053842">
    <property type="entry name" value="NikA-like"/>
</dbReference>
<name>A0A218MAN2_PSEAI</name>
<organism evidence="1">
    <name type="scientific">Pseudomonas aeruginosa</name>
    <dbReference type="NCBI Taxonomy" id="287"/>
    <lineage>
        <taxon>Bacteria</taxon>
        <taxon>Pseudomonadati</taxon>
        <taxon>Pseudomonadota</taxon>
        <taxon>Gammaproteobacteria</taxon>
        <taxon>Pseudomonadales</taxon>
        <taxon>Pseudomonadaceae</taxon>
        <taxon>Pseudomonas</taxon>
    </lineage>
</organism>
<dbReference type="RefSeq" id="WP_033949811.1">
    <property type="nucleotide sequence ID" value="NZ_CAADKB010000176.1"/>
</dbReference>
<dbReference type="AlphaFoldDB" id="A0A218MAN2"/>
<sequence>MSDKKAARSQVVAFRVPDEKFAPYEQKLKELGISKSDFFRKLLLERLDQVTIVAPSKDNAKLLFLYNKASNNLNQLAHRVHLAYKSEIVSERLYLKLMNSLAAIHALLLSGVDDADSG</sequence>
<reference evidence="1" key="1">
    <citation type="journal article" date="2018" name="Virulence">
        <title>Coexistence of two novel resistance plasmids, blaKPC-2-carrying p14057A and tetA(A) -carrying p14057B, in Pseudomonas aeruginosa.</title>
        <authorList>
            <person name="Shi L."/>
            <person name="Liang Q."/>
            <person name="Feng J."/>
            <person name="Zhan Z."/>
            <person name="Zhao Y."/>
            <person name="Yang W."/>
            <person name="Yang H."/>
            <person name="Chen Y."/>
            <person name="Huang M."/>
            <person name="Tong Y."/>
            <person name="Li X."/>
            <person name="Yin Z."/>
            <person name="Wang J."/>
            <person name="Zhou D."/>
        </authorList>
    </citation>
    <scope>NUCLEOTIDE SEQUENCE</scope>
    <source>
        <plasmid evidence="1">p14057A</plasmid>
    </source>
</reference>
<dbReference type="EMBL" id="KY296095">
    <property type="protein sequence ID" value="ASD54090.1"/>
    <property type="molecule type" value="Genomic_DNA"/>
</dbReference>
<accession>A0A218MAN2</accession>
<evidence type="ECO:0000313" key="1">
    <source>
        <dbReference type="EMBL" id="ASD54090.1"/>
    </source>
</evidence>